<dbReference type="Pfam" id="PF04187">
    <property type="entry name" value="Cofac_haem_bdg"/>
    <property type="match status" value="1"/>
</dbReference>
<proteinExistence type="predicted"/>
<dbReference type="InterPro" id="IPR007314">
    <property type="entry name" value="Cofac_haem-bd_dom"/>
</dbReference>
<dbReference type="KEGG" id="dalk:DSCA_31050"/>
<dbReference type="Gene3D" id="3.40.50.11550">
    <property type="match status" value="1"/>
</dbReference>
<protein>
    <recommendedName>
        <fullName evidence="1">Haem-binding uptake Tiki superfamily ChaN domain-containing protein</fullName>
    </recommendedName>
</protein>
<accession>A0A5K7YL82</accession>
<dbReference type="AlphaFoldDB" id="A0A5K7YL82"/>
<evidence type="ECO:0000313" key="2">
    <source>
        <dbReference type="EMBL" id="BBO69175.1"/>
    </source>
</evidence>
<gene>
    <name evidence="2" type="ORF">DSCA_31050</name>
</gene>
<reference evidence="2 3" key="1">
    <citation type="submission" date="2019-11" db="EMBL/GenBank/DDBJ databases">
        <title>Comparative genomics of hydrocarbon-degrading Desulfosarcina strains.</title>
        <authorList>
            <person name="Watanabe M."/>
            <person name="Kojima H."/>
            <person name="Fukui M."/>
        </authorList>
    </citation>
    <scope>NUCLEOTIDE SEQUENCE [LARGE SCALE GENOMIC DNA]</scope>
    <source>
        <strain evidence="2 3">PL12</strain>
    </source>
</reference>
<feature type="domain" description="Haem-binding uptake Tiki superfamily ChaN" evidence="1">
    <location>
        <begin position="50"/>
        <end position="251"/>
    </location>
</feature>
<dbReference type="Proteomes" id="UP000427906">
    <property type="component" value="Chromosome"/>
</dbReference>
<evidence type="ECO:0000313" key="3">
    <source>
        <dbReference type="Proteomes" id="UP000427906"/>
    </source>
</evidence>
<dbReference type="OrthoDB" id="9795827at2"/>
<name>A0A5K7YL82_9BACT</name>
<dbReference type="RefSeq" id="WP_155317248.1">
    <property type="nucleotide sequence ID" value="NZ_AP021874.1"/>
</dbReference>
<keyword evidence="3" id="KW-1185">Reference proteome</keyword>
<evidence type="ECO:0000259" key="1">
    <source>
        <dbReference type="Pfam" id="PF04187"/>
    </source>
</evidence>
<dbReference type="PROSITE" id="PS51257">
    <property type="entry name" value="PROKAR_LIPOPROTEIN"/>
    <property type="match status" value="1"/>
</dbReference>
<organism evidence="2 3">
    <name type="scientific">Desulfosarcina alkanivorans</name>
    <dbReference type="NCBI Taxonomy" id="571177"/>
    <lineage>
        <taxon>Bacteria</taxon>
        <taxon>Pseudomonadati</taxon>
        <taxon>Thermodesulfobacteriota</taxon>
        <taxon>Desulfobacteria</taxon>
        <taxon>Desulfobacterales</taxon>
        <taxon>Desulfosarcinaceae</taxon>
        <taxon>Desulfosarcina</taxon>
    </lineage>
</organism>
<dbReference type="SUPFAM" id="SSF159501">
    <property type="entry name" value="EreA/ChaN-like"/>
    <property type="match status" value="1"/>
</dbReference>
<dbReference type="CDD" id="cd14727">
    <property type="entry name" value="ChanN-like"/>
    <property type="match status" value="1"/>
</dbReference>
<sequence>MTRHLFRSIMALSTLTVILLAGGCRGPAKTGPLNLYDLETRQPISGPHAVAKLKHSRLVLVGEHHTNPAHHTAQLRVIRALNAQSAPLSIGLEMFRKDSQNALDRWVAGELTEKDFKKTYLDNWNFPWPLYREIFIYARDEKIPMVGLNVSRGITRQVARQGFASLSESQREELEGVSCNVTREYRDFIRSAFGAHGHGSMDFIHFCEAQLVWDTAMAINAVHHLEKHPDRVMVLLAGSGHARKMGIPYQVGNRSPMPLTVLLPHTPDIFDPDSLTRADADFIIIP</sequence>
<dbReference type="EMBL" id="AP021874">
    <property type="protein sequence ID" value="BBO69175.1"/>
    <property type="molecule type" value="Genomic_DNA"/>
</dbReference>